<accession>A0A7G2C800</accession>
<dbReference type="EMBL" id="LR877150">
    <property type="protein sequence ID" value="CAD2215970.1"/>
    <property type="molecule type" value="Genomic_DNA"/>
</dbReference>
<name>A0A7G2C800_9TRYP</name>
<organism evidence="1 2">
    <name type="scientific">Angomonas deanei</name>
    <dbReference type="NCBI Taxonomy" id="59799"/>
    <lineage>
        <taxon>Eukaryota</taxon>
        <taxon>Discoba</taxon>
        <taxon>Euglenozoa</taxon>
        <taxon>Kinetoplastea</taxon>
        <taxon>Metakinetoplastina</taxon>
        <taxon>Trypanosomatida</taxon>
        <taxon>Trypanosomatidae</taxon>
        <taxon>Strigomonadinae</taxon>
        <taxon>Angomonas</taxon>
    </lineage>
</organism>
<sequence length="714" mass="81071">MFSFGKRRLVRRCHTLLCASTGKTRRTGKVVKWHPFERSGVIVDAETKEEIVIANTRAFETVLPTMLRTLDGATVTYEVDRNPNMDRVIIRSRLDPITEKSYLRKPPVDFLNPTKNLSSSRAEDEKDGEKKYAKNVVVDIGSIPCDKLARLSGPLVDDEVVAPTKNYKDMRSSRILDDETNEFLRLRRQFNSGEKAREEMARRRKEEEKRAIRREVVAHGVEGSIFAWSPLHRSGAVVEGLEGAPDSESAPPVQLHEGAAGVSVIRNVHCFESALPTSRNLLHRRVRYDKVSYSTQPGKFFAENIMVLGGDEFDSSAASPDEAREEKEKEKEMLKKQSALHFYDVEEPVEDDRPVPESAVYGVVTRWSGGQGTVESGDGRLYYIQSAADFTQLLDRDTHAVRGAVVTFRVEKENPRYAKEVNIVSTSTTSIEDMKPLLERMTPKRRETPSAEEGTVSLVPEGAEWLQGILLSWSAVEGQGIIHGDDGVRYVLRDPEEHVVAYKEHEKQLTKGRRVQFNAYGTTGRIACNVVTLMEEASEEEVESEELRDREKEQYSMDGNVNEAIASPMSTSYWLNRMDKAGYDTSEVKKMQNRALTMMDDDDDDGTDNGKFMDSEDLFKKDPWWNDPKKNIKFPNSDMTAGHLALIGPASMMNMALKAKDPKKLDKMAKKYTARLTEDQKEYAWKQAKEMAPKYEALIKKARERNEEPTFYFF</sequence>
<reference evidence="1 2" key="1">
    <citation type="submission" date="2020-08" db="EMBL/GenBank/DDBJ databases">
        <authorList>
            <person name="Newling K."/>
            <person name="Davey J."/>
            <person name="Forrester S."/>
        </authorList>
    </citation>
    <scope>NUCLEOTIDE SEQUENCE [LARGE SCALE GENOMIC DNA]</scope>
    <source>
        <strain evidence="2">Crithidia deanei Carvalho (ATCC PRA-265)</strain>
    </source>
</reference>
<keyword evidence="2" id="KW-1185">Reference proteome</keyword>
<dbReference type="Proteomes" id="UP000515908">
    <property type="component" value="Chromosome 06"/>
</dbReference>
<evidence type="ECO:0000313" key="2">
    <source>
        <dbReference type="Proteomes" id="UP000515908"/>
    </source>
</evidence>
<dbReference type="AlphaFoldDB" id="A0A7G2C800"/>
<evidence type="ECO:0000313" key="1">
    <source>
        <dbReference type="EMBL" id="CAD2215970.1"/>
    </source>
</evidence>
<protein>
    <submittedName>
        <fullName evidence="1">Uncharacterized protein</fullName>
    </submittedName>
</protein>
<dbReference type="VEuPathDB" id="TriTrypDB:ADEAN_000342800"/>
<proteinExistence type="predicted"/>
<gene>
    <name evidence="1" type="ORF">ADEAN_000342800</name>
</gene>